<reference evidence="4" key="1">
    <citation type="submission" date="2017-05" db="EMBL/GenBank/DDBJ databases">
        <title>Complete and WGS of Bordetella genogroups.</title>
        <authorList>
            <person name="Spilker T."/>
            <person name="Lipuma J."/>
        </authorList>
    </citation>
    <scope>NUCLEOTIDE SEQUENCE [LARGE SCALE GENOMIC DNA]</scope>
    <source>
        <strain evidence="4">AU16122</strain>
    </source>
</reference>
<keyword evidence="4" id="KW-1185">Reference proteome</keyword>
<dbReference type="RefSeq" id="WP_094856203.1">
    <property type="nucleotide sequence ID" value="NZ_NEVM01000005.1"/>
</dbReference>
<keyword evidence="2" id="KW-0732">Signal</keyword>
<dbReference type="PIRSF" id="PIRSF017082">
    <property type="entry name" value="YflP"/>
    <property type="match status" value="1"/>
</dbReference>
<feature type="chain" id="PRO_5012288941" description="ABC transporter substrate-binding protein" evidence="2">
    <location>
        <begin position="23"/>
        <end position="323"/>
    </location>
</feature>
<name>A0A261S476_9BORD</name>
<evidence type="ECO:0000313" key="3">
    <source>
        <dbReference type="EMBL" id="OZI31797.1"/>
    </source>
</evidence>
<comment type="caution">
    <text evidence="3">The sequence shown here is derived from an EMBL/GenBank/DDBJ whole genome shotgun (WGS) entry which is preliminary data.</text>
</comment>
<dbReference type="AlphaFoldDB" id="A0A261S476"/>
<dbReference type="OrthoDB" id="8650963at2"/>
<feature type="signal peptide" evidence="2">
    <location>
        <begin position="1"/>
        <end position="22"/>
    </location>
</feature>
<dbReference type="SUPFAM" id="SSF53850">
    <property type="entry name" value="Periplasmic binding protein-like II"/>
    <property type="match status" value="1"/>
</dbReference>
<gene>
    <name evidence="3" type="ORF">CAL29_28435</name>
</gene>
<dbReference type="Gene3D" id="3.40.190.150">
    <property type="entry name" value="Bordetella uptake gene, domain 1"/>
    <property type="match status" value="1"/>
</dbReference>
<comment type="similarity">
    <text evidence="1">Belongs to the UPF0065 (bug) family.</text>
</comment>
<accession>A0A261S476</accession>
<protein>
    <recommendedName>
        <fullName evidence="5">ABC transporter substrate-binding protein</fullName>
    </recommendedName>
</protein>
<dbReference type="InterPro" id="IPR005064">
    <property type="entry name" value="BUG"/>
</dbReference>
<dbReference type="Pfam" id="PF03401">
    <property type="entry name" value="TctC"/>
    <property type="match status" value="1"/>
</dbReference>
<dbReference type="InterPro" id="IPR042100">
    <property type="entry name" value="Bug_dom1"/>
</dbReference>
<proteinExistence type="inferred from homology"/>
<dbReference type="Proteomes" id="UP000216020">
    <property type="component" value="Unassembled WGS sequence"/>
</dbReference>
<sequence length="323" mass="33847">MNKFMQATLLAAMACASVAAGAAGYPQAGKPIRFVVGFPAGSSIDNVSRIVLDDIRARTGAEIIVENKPGALGVLGVDAVARASPDGYTMMPSSSATSSSGPHLSKAFQRYDALKDFTQVGRVVRFDVVIVTRTGGPLESARQLIAAARAKPDGVTSGYGSGTGQVVAAAFSRAAGARVLGVAYKGQPAAVTDLIGGRVDFVASDLGAVLAQIRAHKLNAVALMSGKRSTILTDVPTAQELELGKLDLTGWIGVAGPAGLPPEVMRWWTVQLSDTMRNAAVQERLRNIGMEPDPMTGAPLQEFVREQYESWGQQIRQAGIQPE</sequence>
<evidence type="ECO:0008006" key="5">
    <source>
        <dbReference type="Google" id="ProtNLM"/>
    </source>
</evidence>
<evidence type="ECO:0000256" key="2">
    <source>
        <dbReference type="SAM" id="SignalP"/>
    </source>
</evidence>
<evidence type="ECO:0000256" key="1">
    <source>
        <dbReference type="ARBA" id="ARBA00006987"/>
    </source>
</evidence>
<dbReference type="Gene3D" id="3.40.190.10">
    <property type="entry name" value="Periplasmic binding protein-like II"/>
    <property type="match status" value="1"/>
</dbReference>
<dbReference type="PANTHER" id="PTHR42928:SF5">
    <property type="entry name" value="BLR1237 PROTEIN"/>
    <property type="match status" value="1"/>
</dbReference>
<evidence type="ECO:0000313" key="4">
    <source>
        <dbReference type="Proteomes" id="UP000216020"/>
    </source>
</evidence>
<dbReference type="PANTHER" id="PTHR42928">
    <property type="entry name" value="TRICARBOXYLATE-BINDING PROTEIN"/>
    <property type="match status" value="1"/>
</dbReference>
<dbReference type="EMBL" id="NEVM01000005">
    <property type="protein sequence ID" value="OZI31797.1"/>
    <property type="molecule type" value="Genomic_DNA"/>
</dbReference>
<dbReference type="PROSITE" id="PS51257">
    <property type="entry name" value="PROKAR_LIPOPROTEIN"/>
    <property type="match status" value="1"/>
</dbReference>
<organism evidence="3 4">
    <name type="scientific">Bordetella genomosp. 10</name>
    <dbReference type="NCBI Taxonomy" id="1416804"/>
    <lineage>
        <taxon>Bacteria</taxon>
        <taxon>Pseudomonadati</taxon>
        <taxon>Pseudomonadota</taxon>
        <taxon>Betaproteobacteria</taxon>
        <taxon>Burkholderiales</taxon>
        <taxon>Alcaligenaceae</taxon>
        <taxon>Bordetella</taxon>
    </lineage>
</organism>
<dbReference type="CDD" id="cd07012">
    <property type="entry name" value="PBP2_Bug_TTT"/>
    <property type="match status" value="1"/>
</dbReference>